<dbReference type="AlphaFoldDB" id="A0A852ZZL1"/>
<dbReference type="SUPFAM" id="SSF53474">
    <property type="entry name" value="alpha/beta-Hydrolases"/>
    <property type="match status" value="1"/>
</dbReference>
<feature type="region of interest" description="Disordered" evidence="2">
    <location>
        <begin position="116"/>
        <end position="137"/>
    </location>
</feature>
<dbReference type="RefSeq" id="WP_179812989.1">
    <property type="nucleotide sequence ID" value="NZ_JACBZD010000001.1"/>
</dbReference>
<dbReference type="PANTHER" id="PTHR11487:SF0">
    <property type="entry name" value="S-ACYL FATTY ACID SYNTHASE THIOESTERASE, MEDIUM CHAIN"/>
    <property type="match status" value="1"/>
</dbReference>
<dbReference type="Proteomes" id="UP000567795">
    <property type="component" value="Unassembled WGS sequence"/>
</dbReference>
<organism evidence="4 5">
    <name type="scientific">Allostreptomyces psammosilenae</name>
    <dbReference type="NCBI Taxonomy" id="1892865"/>
    <lineage>
        <taxon>Bacteria</taxon>
        <taxon>Bacillati</taxon>
        <taxon>Actinomycetota</taxon>
        <taxon>Actinomycetes</taxon>
        <taxon>Kitasatosporales</taxon>
        <taxon>Streptomycetaceae</taxon>
        <taxon>Allostreptomyces</taxon>
    </lineage>
</organism>
<evidence type="ECO:0000313" key="4">
    <source>
        <dbReference type="EMBL" id="NYI04021.1"/>
    </source>
</evidence>
<reference evidence="4 5" key="1">
    <citation type="submission" date="2020-07" db="EMBL/GenBank/DDBJ databases">
        <title>Sequencing the genomes of 1000 actinobacteria strains.</title>
        <authorList>
            <person name="Klenk H.-P."/>
        </authorList>
    </citation>
    <scope>NUCLEOTIDE SEQUENCE [LARGE SCALE GENOMIC DNA]</scope>
    <source>
        <strain evidence="4 5">DSM 42178</strain>
    </source>
</reference>
<dbReference type="EMBL" id="JACBZD010000001">
    <property type="protein sequence ID" value="NYI04021.1"/>
    <property type="molecule type" value="Genomic_DNA"/>
</dbReference>
<dbReference type="Pfam" id="PF00975">
    <property type="entry name" value="Thioesterase"/>
    <property type="match status" value="1"/>
</dbReference>
<evidence type="ECO:0000256" key="1">
    <source>
        <dbReference type="ARBA" id="ARBA00007169"/>
    </source>
</evidence>
<sequence>MTPTPYLAARPRSGAALRLFCFHHAGGGASVFAPWPRALPPEVEVLPVRLPGREARYREPRITTRRELLAELDAHLGPLLDQPYALYGHSLGALVAHAFAQHRAGAGAGANAVTNASTSNGASTSTSTSPGDGAPNPPLALLVGACRAPNRPIPVEVGPDLDDEVLVGTLRGLGGIPDEMLARPGWLGRVVAVFRDDLLLNQDLRAARPRPVPVPVHAFAGAADLLASPGEMAAWSAYTTAGFHPHLVAGGHFFQRDPDFLAALRGVVERLTPAGARGALAGVTVVE</sequence>
<name>A0A852ZZL1_9ACTN</name>
<evidence type="ECO:0000256" key="2">
    <source>
        <dbReference type="SAM" id="MobiDB-lite"/>
    </source>
</evidence>
<feature type="domain" description="Thioesterase" evidence="3">
    <location>
        <begin position="18"/>
        <end position="257"/>
    </location>
</feature>
<comment type="similarity">
    <text evidence="1">Belongs to the thioesterase family.</text>
</comment>
<accession>A0A852ZZL1</accession>
<comment type="caution">
    <text evidence="4">The sequence shown here is derived from an EMBL/GenBank/DDBJ whole genome shotgun (WGS) entry which is preliminary data.</text>
</comment>
<feature type="compositionally biased region" description="Low complexity" evidence="2">
    <location>
        <begin position="116"/>
        <end position="134"/>
    </location>
</feature>
<dbReference type="InterPro" id="IPR012223">
    <property type="entry name" value="TEII"/>
</dbReference>
<dbReference type="GO" id="GO:0008610">
    <property type="term" value="P:lipid biosynthetic process"/>
    <property type="evidence" value="ECO:0007669"/>
    <property type="project" value="TreeGrafter"/>
</dbReference>
<dbReference type="PANTHER" id="PTHR11487">
    <property type="entry name" value="THIOESTERASE"/>
    <property type="match status" value="1"/>
</dbReference>
<evidence type="ECO:0000313" key="5">
    <source>
        <dbReference type="Proteomes" id="UP000567795"/>
    </source>
</evidence>
<dbReference type="InterPro" id="IPR029058">
    <property type="entry name" value="AB_hydrolase_fold"/>
</dbReference>
<dbReference type="InterPro" id="IPR001031">
    <property type="entry name" value="Thioesterase"/>
</dbReference>
<keyword evidence="5" id="KW-1185">Reference proteome</keyword>
<evidence type="ECO:0000259" key="3">
    <source>
        <dbReference type="Pfam" id="PF00975"/>
    </source>
</evidence>
<dbReference type="Gene3D" id="3.40.50.1820">
    <property type="entry name" value="alpha/beta hydrolase"/>
    <property type="match status" value="1"/>
</dbReference>
<gene>
    <name evidence="4" type="ORF">FHU37_000964</name>
</gene>
<proteinExistence type="inferred from homology"/>
<protein>
    <submittedName>
        <fullName evidence="4">Surfactin synthase thioesterase subunit</fullName>
    </submittedName>
</protein>